<dbReference type="InterPro" id="IPR022684">
    <property type="entry name" value="Calpain_cysteine_protease"/>
</dbReference>
<dbReference type="PROSITE" id="PS00139">
    <property type="entry name" value="THIOL_PROTEASE_CYS"/>
    <property type="match status" value="1"/>
</dbReference>
<evidence type="ECO:0000256" key="4">
    <source>
        <dbReference type="SAM" id="Coils"/>
    </source>
</evidence>
<dbReference type="GO" id="GO:0004198">
    <property type="term" value="F:calcium-dependent cysteine-type endopeptidase activity"/>
    <property type="evidence" value="ECO:0007669"/>
    <property type="project" value="InterPro"/>
</dbReference>
<evidence type="ECO:0000313" key="7">
    <source>
        <dbReference type="EMBL" id="KAF2666817.1"/>
    </source>
</evidence>
<evidence type="ECO:0000256" key="2">
    <source>
        <dbReference type="PIRSR" id="PIRSR622684-1"/>
    </source>
</evidence>
<dbReference type="SMART" id="SM00230">
    <property type="entry name" value="CysPc"/>
    <property type="match status" value="1"/>
</dbReference>
<evidence type="ECO:0000313" key="8">
    <source>
        <dbReference type="Proteomes" id="UP000799302"/>
    </source>
</evidence>
<reference evidence="7" key="1">
    <citation type="journal article" date="2020" name="Stud. Mycol.">
        <title>101 Dothideomycetes genomes: a test case for predicting lifestyles and emergence of pathogens.</title>
        <authorList>
            <person name="Haridas S."/>
            <person name="Albert R."/>
            <person name="Binder M."/>
            <person name="Bloem J."/>
            <person name="Labutti K."/>
            <person name="Salamov A."/>
            <person name="Andreopoulos B."/>
            <person name="Baker S."/>
            <person name="Barry K."/>
            <person name="Bills G."/>
            <person name="Bluhm B."/>
            <person name="Cannon C."/>
            <person name="Castanera R."/>
            <person name="Culley D."/>
            <person name="Daum C."/>
            <person name="Ezra D."/>
            <person name="Gonzalez J."/>
            <person name="Henrissat B."/>
            <person name="Kuo A."/>
            <person name="Liang C."/>
            <person name="Lipzen A."/>
            <person name="Lutzoni F."/>
            <person name="Magnuson J."/>
            <person name="Mondo S."/>
            <person name="Nolan M."/>
            <person name="Ohm R."/>
            <person name="Pangilinan J."/>
            <person name="Park H.-J."/>
            <person name="Ramirez L."/>
            <person name="Alfaro M."/>
            <person name="Sun H."/>
            <person name="Tritt A."/>
            <person name="Yoshinaga Y."/>
            <person name="Zwiers L.-H."/>
            <person name="Turgeon B."/>
            <person name="Goodwin S."/>
            <person name="Spatafora J."/>
            <person name="Crous P."/>
            <person name="Grigoriev I."/>
        </authorList>
    </citation>
    <scope>NUCLEOTIDE SEQUENCE</scope>
    <source>
        <strain evidence="7">CBS 115976</strain>
    </source>
</reference>
<feature type="coiled-coil region" evidence="4">
    <location>
        <begin position="63"/>
        <end position="90"/>
    </location>
</feature>
<dbReference type="PANTHER" id="PTHR10183">
    <property type="entry name" value="CALPAIN"/>
    <property type="match status" value="1"/>
</dbReference>
<dbReference type="InterPro" id="IPR000169">
    <property type="entry name" value="Pept_cys_AS"/>
</dbReference>
<feature type="compositionally biased region" description="Acidic residues" evidence="5">
    <location>
        <begin position="652"/>
        <end position="661"/>
    </location>
</feature>
<evidence type="ECO:0000256" key="5">
    <source>
        <dbReference type="SAM" id="MobiDB-lite"/>
    </source>
</evidence>
<dbReference type="SUPFAM" id="SSF54001">
    <property type="entry name" value="Cysteine proteinases"/>
    <property type="match status" value="1"/>
</dbReference>
<feature type="active site" evidence="2 3">
    <location>
        <position position="377"/>
    </location>
</feature>
<dbReference type="OrthoDB" id="424753at2759"/>
<evidence type="ECO:0000256" key="3">
    <source>
        <dbReference type="PROSITE-ProRule" id="PRU00239"/>
    </source>
</evidence>
<feature type="active site" evidence="2 3">
    <location>
        <position position="352"/>
    </location>
</feature>
<protein>
    <submittedName>
        <fullName evidence="7">Cysteine proteinase</fullName>
    </submittedName>
</protein>
<dbReference type="GO" id="GO:0006508">
    <property type="term" value="P:proteolysis"/>
    <property type="evidence" value="ECO:0007669"/>
    <property type="project" value="UniProtKB-KW"/>
</dbReference>
<organism evidence="7 8">
    <name type="scientific">Microthyrium microscopicum</name>
    <dbReference type="NCBI Taxonomy" id="703497"/>
    <lineage>
        <taxon>Eukaryota</taxon>
        <taxon>Fungi</taxon>
        <taxon>Dikarya</taxon>
        <taxon>Ascomycota</taxon>
        <taxon>Pezizomycotina</taxon>
        <taxon>Dothideomycetes</taxon>
        <taxon>Dothideomycetes incertae sedis</taxon>
        <taxon>Microthyriales</taxon>
        <taxon>Microthyriaceae</taxon>
        <taxon>Microthyrium</taxon>
    </lineage>
</organism>
<evidence type="ECO:0000256" key="1">
    <source>
        <dbReference type="ARBA" id="ARBA00007623"/>
    </source>
</evidence>
<proteinExistence type="inferred from homology"/>
<feature type="compositionally biased region" description="Basic and acidic residues" evidence="5">
    <location>
        <begin position="669"/>
        <end position="720"/>
    </location>
</feature>
<feature type="compositionally biased region" description="Polar residues" evidence="5">
    <location>
        <begin position="732"/>
        <end position="747"/>
    </location>
</feature>
<dbReference type="Pfam" id="PF00648">
    <property type="entry name" value="Peptidase_C2"/>
    <property type="match status" value="1"/>
</dbReference>
<keyword evidence="8" id="KW-1185">Reference proteome</keyword>
<accession>A0A6A6U5V1</accession>
<dbReference type="AlphaFoldDB" id="A0A6A6U5V1"/>
<sequence length="817" mass="92034">MTTPAKPKKKVRDAPQKAITNFWSKFLSPTPSRATQIFPPSLYQNLLPANLHADGAATYCNAADSYEAAAQECRERVARVVRECKRTNEKFTDSEFDIEWDLRYGEKYCLEGLAHDEEDGSSGASPPGEGVTGCKSSSSSRPGGAKRVGYIYKKPQFAANGFSEVDIRQGKAGDCWWLAAVGTLCSVPGVMEKVCVARNEACGVYGFVFYRDGEWVSTVVDDMLYVRYKDWSGNYDPRGEEARKYRARYHTGSDALFFASCEDQNETWLPLLEKAFAKIHGDYDSLEGGWMGEAVEDMSGGVTTAIRCDNILDPDELWQDMVNKDKNFLFALSSRSSGAESEPWKHGLRLCHAYSILRAVEEKDEDGKSIRLVQIRNPWGHKDIMGGGEWDGPFSDGSPEWNPYWLQKLDYRFGNNGIFWMPYEDMLREFDYLDRTRLFNEEWQVVTKWTSVNVSWVSGYLKKKFMIEVTKEGHFVIVLSKLDERYFRGLEGQYKFTLNFLLRKQGTKESDYIVRARGLWRDRSISAEVDLEPGTYEVIPQVIAQRYDTRQMVEDQVKKFAESKPQKLRQIGMNHDMAVMKGNVPESETLDVQTKDQEDAEKEEEPKELSATQSEKSEESKENKETDENNDSLVHKSEAEESNTSDKHVDNSDENAQDESQTDSTNQDSSKEDPDEKEKVDEPIDEQSSKDDKSDEDNKSDGKSEDWEQVEKGSQRKPEAPQRVPAARRLGSSLSVVQSGPSANSARSSRRQGVGADGSGKADDSKDADEEVIESPWNAVCVMGLRVYSMDKGVQVTIGESTESEGEPLQTTAGATT</sequence>
<dbReference type="Proteomes" id="UP000799302">
    <property type="component" value="Unassembled WGS sequence"/>
</dbReference>
<feature type="compositionally biased region" description="Basic and acidic residues" evidence="5">
    <location>
        <begin position="615"/>
        <end position="651"/>
    </location>
</feature>
<dbReference type="InterPro" id="IPR038765">
    <property type="entry name" value="Papain-like_cys_pep_sf"/>
</dbReference>
<dbReference type="InterPro" id="IPR001300">
    <property type="entry name" value="Peptidase_C2_calpain_cat"/>
</dbReference>
<gene>
    <name evidence="7" type="ORF">BT63DRAFT_427229</name>
</gene>
<keyword evidence="4" id="KW-0175">Coiled coil</keyword>
<dbReference type="PROSITE" id="PS50203">
    <property type="entry name" value="CALPAIN_CAT"/>
    <property type="match status" value="1"/>
</dbReference>
<feature type="region of interest" description="Disordered" evidence="5">
    <location>
        <begin position="117"/>
        <end position="144"/>
    </location>
</feature>
<evidence type="ECO:0000259" key="6">
    <source>
        <dbReference type="PROSITE" id="PS50203"/>
    </source>
</evidence>
<feature type="active site" evidence="2 3">
    <location>
        <position position="175"/>
    </location>
</feature>
<comment type="similarity">
    <text evidence="1">Belongs to the peptidase C2 family.</text>
</comment>
<feature type="region of interest" description="Disordered" evidence="5">
    <location>
        <begin position="583"/>
        <end position="776"/>
    </location>
</feature>
<keyword evidence="3" id="KW-0645">Protease</keyword>
<dbReference type="EMBL" id="MU004238">
    <property type="protein sequence ID" value="KAF2666817.1"/>
    <property type="molecule type" value="Genomic_DNA"/>
</dbReference>
<keyword evidence="3" id="KW-0788">Thiol protease</keyword>
<dbReference type="PANTHER" id="PTHR10183:SF425">
    <property type="entry name" value="CALPAIN-5"/>
    <property type="match status" value="1"/>
</dbReference>
<keyword evidence="3" id="KW-0378">Hydrolase</keyword>
<name>A0A6A6U5V1_9PEZI</name>
<dbReference type="Gene3D" id="3.90.70.10">
    <property type="entry name" value="Cysteine proteinases"/>
    <property type="match status" value="1"/>
</dbReference>
<feature type="domain" description="Calpain catalytic" evidence="6">
    <location>
        <begin position="146"/>
        <end position="439"/>
    </location>
</feature>